<accession>A0A921ZS49</accession>
<keyword evidence="4" id="KW-0285">Flavoprotein</keyword>
<sequence>MFCKWLVVVILLSLGVLAEEDSGRLFSFIQSPILEFLLKTAANNYVPNNAGDPFDFLRDSFPLPGGLKQAYTDYDYIVIGAGSAGSVVASRLTEDNNVTVLLLETGKPEMLVTDIPALAPYFQSTEYSWQYYMEHEPGVCLGMKNERCFWPRGKAVGGTSVINYMIYTRGRPQEWDRIAAAGNYGWSYNDVLKYYKKSERASLGGYEKSPHRNENGEVPIEFVPVRTKLVKAFLEAGELLGHPTVDYNAPETLGFGYLQSTLSKGHRQSAAKTFLHNKKYRRNLHILPESTATKILIDPGTKTAYGVEYVRNKVIYTAKARREVILSAGPIASPQLLMLSGVGPKDHLNSLGIPVIQDLPVGQTLYDHICFPGLIFELNRTGLTFHEHEVLNIPTIVQWLKNGDNSLSSPGGVEGIGYIKTPVSSDPEPVPDIELISIGGSIVSDGGREGSKAIRKGMRIKDSVFDEAFGNLDRSGKDTWSAIPMLLHPKSVGRLELRDNNPFSHPKLYGNYLTHAIDTATFVAAIRHVQELTATPPFQKYGAKLHQAKYPACPNADFNSDEYWECAIRTLTATLHHQIATCRMGPVGDPQAVVDPELRVHGIKQLRVVDTSVIPSTTSAHTHAPGMMIGEKAADMIKSAQ</sequence>
<dbReference type="InterPro" id="IPR007867">
    <property type="entry name" value="GMC_OxRtase_C"/>
</dbReference>
<dbReference type="PANTHER" id="PTHR11552">
    <property type="entry name" value="GLUCOSE-METHANOL-CHOLINE GMC OXIDOREDUCTASE"/>
    <property type="match status" value="1"/>
</dbReference>
<dbReference type="PANTHER" id="PTHR11552:SF208">
    <property type="entry name" value="RE36204P-RELATED"/>
    <property type="match status" value="1"/>
</dbReference>
<evidence type="ECO:0000256" key="2">
    <source>
        <dbReference type="PIRSR" id="PIRSR000137-1"/>
    </source>
</evidence>
<evidence type="ECO:0000256" key="4">
    <source>
        <dbReference type="RuleBase" id="RU003968"/>
    </source>
</evidence>
<dbReference type="InterPro" id="IPR036188">
    <property type="entry name" value="FAD/NAD-bd_sf"/>
</dbReference>
<evidence type="ECO:0000313" key="8">
    <source>
        <dbReference type="EMBL" id="KAG6462685.1"/>
    </source>
</evidence>
<feature type="domain" description="Glucose-methanol-choline oxidoreductase N-terminal" evidence="7">
    <location>
        <begin position="329"/>
        <end position="343"/>
    </location>
</feature>
<evidence type="ECO:0000256" key="1">
    <source>
        <dbReference type="ARBA" id="ARBA00010790"/>
    </source>
</evidence>
<dbReference type="PROSITE" id="PS00624">
    <property type="entry name" value="GMC_OXRED_2"/>
    <property type="match status" value="1"/>
</dbReference>
<dbReference type="PROSITE" id="PS00623">
    <property type="entry name" value="GMC_OXRED_1"/>
    <property type="match status" value="1"/>
</dbReference>
<evidence type="ECO:0000256" key="3">
    <source>
        <dbReference type="PIRSR" id="PIRSR000137-2"/>
    </source>
</evidence>
<reference evidence="8" key="2">
    <citation type="submission" date="2020-12" db="EMBL/GenBank/DDBJ databases">
        <authorList>
            <person name="Kanost M."/>
        </authorList>
    </citation>
    <scope>NUCLEOTIDE SEQUENCE</scope>
</reference>
<dbReference type="SUPFAM" id="SSF51905">
    <property type="entry name" value="FAD/NAD(P)-binding domain"/>
    <property type="match status" value="1"/>
</dbReference>
<dbReference type="EMBL" id="JH668881">
    <property type="protein sequence ID" value="KAG6462685.1"/>
    <property type="molecule type" value="Genomic_DNA"/>
</dbReference>
<feature type="domain" description="Glucose-methanol-choline oxidoreductase N-terminal" evidence="6">
    <location>
        <begin position="153"/>
        <end position="176"/>
    </location>
</feature>
<dbReference type="GO" id="GO:0050660">
    <property type="term" value="F:flavin adenine dinucleotide binding"/>
    <property type="evidence" value="ECO:0007669"/>
    <property type="project" value="InterPro"/>
</dbReference>
<keyword evidence="9" id="KW-1185">Reference proteome</keyword>
<dbReference type="Gene3D" id="3.30.560.10">
    <property type="entry name" value="Glucose Oxidase, domain 3"/>
    <property type="match status" value="1"/>
</dbReference>
<organism evidence="8 9">
    <name type="scientific">Manduca sexta</name>
    <name type="common">Tobacco hawkmoth</name>
    <name type="synonym">Tobacco hornworm</name>
    <dbReference type="NCBI Taxonomy" id="7130"/>
    <lineage>
        <taxon>Eukaryota</taxon>
        <taxon>Metazoa</taxon>
        <taxon>Ecdysozoa</taxon>
        <taxon>Arthropoda</taxon>
        <taxon>Hexapoda</taxon>
        <taxon>Insecta</taxon>
        <taxon>Pterygota</taxon>
        <taxon>Neoptera</taxon>
        <taxon>Endopterygota</taxon>
        <taxon>Lepidoptera</taxon>
        <taxon>Glossata</taxon>
        <taxon>Ditrysia</taxon>
        <taxon>Bombycoidea</taxon>
        <taxon>Sphingidae</taxon>
        <taxon>Sphinginae</taxon>
        <taxon>Sphingini</taxon>
        <taxon>Manduca</taxon>
    </lineage>
</organism>
<feature type="active site" description="Proton acceptor" evidence="2">
    <location>
        <position position="621"/>
    </location>
</feature>
<dbReference type="InterPro" id="IPR000172">
    <property type="entry name" value="GMC_OxRdtase_N"/>
</dbReference>
<reference evidence="8" key="1">
    <citation type="journal article" date="2016" name="Insect Biochem. Mol. Biol.">
        <title>Multifaceted biological insights from a draft genome sequence of the tobacco hornworm moth, Manduca sexta.</title>
        <authorList>
            <person name="Kanost M.R."/>
            <person name="Arrese E.L."/>
            <person name="Cao X."/>
            <person name="Chen Y.R."/>
            <person name="Chellapilla S."/>
            <person name="Goldsmith M.R."/>
            <person name="Grosse-Wilde E."/>
            <person name="Heckel D.G."/>
            <person name="Herndon N."/>
            <person name="Jiang H."/>
            <person name="Papanicolaou A."/>
            <person name="Qu J."/>
            <person name="Soulages J.L."/>
            <person name="Vogel H."/>
            <person name="Walters J."/>
            <person name="Waterhouse R.M."/>
            <person name="Ahn S.J."/>
            <person name="Almeida F.C."/>
            <person name="An C."/>
            <person name="Aqrawi P."/>
            <person name="Bretschneider A."/>
            <person name="Bryant W.B."/>
            <person name="Bucks S."/>
            <person name="Chao H."/>
            <person name="Chevignon G."/>
            <person name="Christen J.M."/>
            <person name="Clarke D.F."/>
            <person name="Dittmer N.T."/>
            <person name="Ferguson L.C.F."/>
            <person name="Garavelou S."/>
            <person name="Gordon K.H.J."/>
            <person name="Gunaratna R.T."/>
            <person name="Han Y."/>
            <person name="Hauser F."/>
            <person name="He Y."/>
            <person name="Heidel-Fischer H."/>
            <person name="Hirsh A."/>
            <person name="Hu Y."/>
            <person name="Jiang H."/>
            <person name="Kalra D."/>
            <person name="Klinner C."/>
            <person name="Konig C."/>
            <person name="Kovar C."/>
            <person name="Kroll A.R."/>
            <person name="Kuwar S.S."/>
            <person name="Lee S.L."/>
            <person name="Lehman R."/>
            <person name="Li K."/>
            <person name="Li Z."/>
            <person name="Liang H."/>
            <person name="Lovelace S."/>
            <person name="Lu Z."/>
            <person name="Mansfield J.H."/>
            <person name="McCulloch K.J."/>
            <person name="Mathew T."/>
            <person name="Morton B."/>
            <person name="Muzny D.M."/>
            <person name="Neunemann D."/>
            <person name="Ongeri F."/>
            <person name="Pauchet Y."/>
            <person name="Pu L.L."/>
            <person name="Pyrousis I."/>
            <person name="Rao X.J."/>
            <person name="Redding A."/>
            <person name="Roesel C."/>
            <person name="Sanchez-Gracia A."/>
            <person name="Schaack S."/>
            <person name="Shukla A."/>
            <person name="Tetreau G."/>
            <person name="Wang Y."/>
            <person name="Xiong G.H."/>
            <person name="Traut W."/>
            <person name="Walsh T.K."/>
            <person name="Worley K.C."/>
            <person name="Wu D."/>
            <person name="Wu W."/>
            <person name="Wu Y.Q."/>
            <person name="Zhang X."/>
            <person name="Zou Z."/>
            <person name="Zucker H."/>
            <person name="Briscoe A.D."/>
            <person name="Burmester T."/>
            <person name="Clem R.J."/>
            <person name="Feyereisen R."/>
            <person name="Grimmelikhuijzen C.J.P."/>
            <person name="Hamodrakas S.J."/>
            <person name="Hansson B.S."/>
            <person name="Huguet E."/>
            <person name="Jermiin L.S."/>
            <person name="Lan Q."/>
            <person name="Lehman H.K."/>
            <person name="Lorenzen M."/>
            <person name="Merzendorfer H."/>
            <person name="Michalopoulos I."/>
            <person name="Morton D.B."/>
            <person name="Muthukrishnan S."/>
            <person name="Oakeshott J.G."/>
            <person name="Palmer W."/>
            <person name="Park Y."/>
            <person name="Passarelli A.L."/>
            <person name="Rozas J."/>
            <person name="Schwartz L.M."/>
            <person name="Smith W."/>
            <person name="Southgate A."/>
            <person name="Vilcinskas A."/>
            <person name="Vogt R."/>
            <person name="Wang P."/>
            <person name="Werren J."/>
            <person name="Yu X.Q."/>
            <person name="Zhou J.J."/>
            <person name="Brown S.J."/>
            <person name="Scherer S.E."/>
            <person name="Richards S."/>
            <person name="Blissard G.W."/>
        </authorList>
    </citation>
    <scope>NUCLEOTIDE SEQUENCE</scope>
</reference>
<comment type="cofactor">
    <cofactor evidence="3">
        <name>FAD</name>
        <dbReference type="ChEBI" id="CHEBI:57692"/>
    </cofactor>
</comment>
<dbReference type="PIRSF" id="PIRSF000137">
    <property type="entry name" value="Alcohol_oxidase"/>
    <property type="match status" value="1"/>
</dbReference>
<gene>
    <name evidence="8" type="ORF">O3G_MSEX013414</name>
</gene>
<keyword evidence="3 4" id="KW-0274">FAD</keyword>
<dbReference type="Pfam" id="PF05199">
    <property type="entry name" value="GMC_oxred_C"/>
    <property type="match status" value="1"/>
</dbReference>
<feature type="signal peptide" evidence="5">
    <location>
        <begin position="1"/>
        <end position="18"/>
    </location>
</feature>
<feature type="binding site" evidence="3">
    <location>
        <position position="159"/>
    </location>
    <ligand>
        <name>FAD</name>
        <dbReference type="ChEBI" id="CHEBI:57692"/>
    </ligand>
</feature>
<evidence type="ECO:0000256" key="5">
    <source>
        <dbReference type="SAM" id="SignalP"/>
    </source>
</evidence>
<evidence type="ECO:0000259" key="6">
    <source>
        <dbReference type="PROSITE" id="PS00623"/>
    </source>
</evidence>
<dbReference type="Proteomes" id="UP000791440">
    <property type="component" value="Unassembled WGS sequence"/>
</dbReference>
<dbReference type="GO" id="GO:0016614">
    <property type="term" value="F:oxidoreductase activity, acting on CH-OH group of donors"/>
    <property type="evidence" value="ECO:0007669"/>
    <property type="project" value="InterPro"/>
</dbReference>
<dbReference type="AlphaFoldDB" id="A0A921ZS49"/>
<comment type="caution">
    <text evidence="8">The sequence shown here is derived from an EMBL/GenBank/DDBJ whole genome shotgun (WGS) entry which is preliminary data.</text>
</comment>
<dbReference type="InterPro" id="IPR012132">
    <property type="entry name" value="GMC_OxRdtase"/>
</dbReference>
<protein>
    <recommendedName>
        <fullName evidence="6 7">Glucose-methanol-choline oxidoreductase N-terminal domain-containing protein</fullName>
    </recommendedName>
</protein>
<comment type="similarity">
    <text evidence="1 4">Belongs to the GMC oxidoreductase family.</text>
</comment>
<dbReference type="Pfam" id="PF00732">
    <property type="entry name" value="GMC_oxred_N"/>
    <property type="match status" value="1"/>
</dbReference>
<evidence type="ECO:0000259" key="7">
    <source>
        <dbReference type="PROSITE" id="PS00624"/>
    </source>
</evidence>
<proteinExistence type="inferred from homology"/>
<dbReference type="SUPFAM" id="SSF54373">
    <property type="entry name" value="FAD-linked reductases, C-terminal domain"/>
    <property type="match status" value="1"/>
</dbReference>
<name>A0A921ZS49_MANSE</name>
<feature type="chain" id="PRO_5038009594" description="Glucose-methanol-choline oxidoreductase N-terminal domain-containing protein" evidence="5">
    <location>
        <begin position="19"/>
        <end position="641"/>
    </location>
</feature>
<feature type="active site" description="Proton donor" evidence="2">
    <location>
        <position position="577"/>
    </location>
</feature>
<keyword evidence="5" id="KW-0732">Signal</keyword>
<evidence type="ECO:0000313" key="9">
    <source>
        <dbReference type="Proteomes" id="UP000791440"/>
    </source>
</evidence>
<dbReference type="Gene3D" id="3.50.50.60">
    <property type="entry name" value="FAD/NAD(P)-binding domain"/>
    <property type="match status" value="1"/>
</dbReference>